<evidence type="ECO:0000259" key="6">
    <source>
        <dbReference type="Pfam" id="PF00441"/>
    </source>
</evidence>
<evidence type="ECO:0000313" key="8">
    <source>
        <dbReference type="Proteomes" id="UP000630142"/>
    </source>
</evidence>
<dbReference type="PANTHER" id="PTHR48083">
    <property type="entry name" value="MEDIUM-CHAIN SPECIFIC ACYL-COA DEHYDROGENASE, MITOCHONDRIAL-RELATED"/>
    <property type="match status" value="1"/>
</dbReference>
<dbReference type="SUPFAM" id="SSF56645">
    <property type="entry name" value="Acyl-CoA dehydrogenase NM domain-like"/>
    <property type="match status" value="1"/>
</dbReference>
<keyword evidence="4" id="KW-0274">FAD</keyword>
<dbReference type="Pfam" id="PF00441">
    <property type="entry name" value="Acyl-CoA_dh_1"/>
    <property type="match status" value="1"/>
</dbReference>
<gene>
    <name evidence="7" type="ORF">GCM10016234_27980</name>
</gene>
<dbReference type="RefSeq" id="WP_189504820.1">
    <property type="nucleotide sequence ID" value="NZ_BMZQ01000002.1"/>
</dbReference>
<dbReference type="Gene3D" id="2.40.110.10">
    <property type="entry name" value="Butyryl-CoA Dehydrogenase, subunit A, domain 2"/>
    <property type="match status" value="1"/>
</dbReference>
<feature type="domain" description="Acyl-CoA dehydrogenase/oxidase C-terminal" evidence="6">
    <location>
        <begin position="233"/>
        <end position="349"/>
    </location>
</feature>
<evidence type="ECO:0000256" key="2">
    <source>
        <dbReference type="ARBA" id="ARBA00009347"/>
    </source>
</evidence>
<dbReference type="InterPro" id="IPR046373">
    <property type="entry name" value="Acyl-CoA_Oxase/DH_mid-dom_sf"/>
</dbReference>
<dbReference type="Proteomes" id="UP000630142">
    <property type="component" value="Unassembled WGS sequence"/>
</dbReference>
<organism evidence="7 8">
    <name type="scientific">Tianweitania populi</name>
    <dbReference type="NCBI Taxonomy" id="1607949"/>
    <lineage>
        <taxon>Bacteria</taxon>
        <taxon>Pseudomonadati</taxon>
        <taxon>Pseudomonadota</taxon>
        <taxon>Alphaproteobacteria</taxon>
        <taxon>Hyphomicrobiales</taxon>
        <taxon>Phyllobacteriaceae</taxon>
        <taxon>Tianweitania</taxon>
    </lineage>
</organism>
<evidence type="ECO:0000256" key="3">
    <source>
        <dbReference type="ARBA" id="ARBA00022630"/>
    </source>
</evidence>
<dbReference type="GO" id="GO:0033539">
    <property type="term" value="P:fatty acid beta-oxidation using acyl-CoA dehydrogenase"/>
    <property type="evidence" value="ECO:0007669"/>
    <property type="project" value="TreeGrafter"/>
</dbReference>
<dbReference type="InterPro" id="IPR009075">
    <property type="entry name" value="AcylCo_DH/oxidase_C"/>
</dbReference>
<dbReference type="InterPro" id="IPR009100">
    <property type="entry name" value="AcylCoA_DH/oxidase_NM_dom_sf"/>
</dbReference>
<comment type="similarity">
    <text evidence="2">Belongs to the acyl-CoA dehydrogenase family.</text>
</comment>
<dbReference type="GO" id="GO:0005737">
    <property type="term" value="C:cytoplasm"/>
    <property type="evidence" value="ECO:0007669"/>
    <property type="project" value="TreeGrafter"/>
</dbReference>
<keyword evidence="8" id="KW-1185">Reference proteome</keyword>
<reference evidence="7" key="2">
    <citation type="submission" date="2020-09" db="EMBL/GenBank/DDBJ databases">
        <authorList>
            <person name="Sun Q."/>
            <person name="Kim S."/>
        </authorList>
    </citation>
    <scope>NUCLEOTIDE SEQUENCE</scope>
    <source>
        <strain evidence="7">KCTC 42249</strain>
    </source>
</reference>
<dbReference type="GO" id="GO:0050660">
    <property type="term" value="F:flavin adenine dinucleotide binding"/>
    <property type="evidence" value="ECO:0007669"/>
    <property type="project" value="InterPro"/>
</dbReference>
<sequence>MIDDPRGFGLKKPALAAAFSDDLREAVHGLAEDDFRAVLPILVEHGLLQLFVSPLEQGGYSYTGDWKSVLGCLSEIGGIDLSTARLLEGHLNVLQLVSLYGSTAQQNFVLETVQNGGMLGVWGADGREPVKLDGVEGTSAWCLSGSKRYASGAGVLRAALVPISQKDGPMQLLLLPVDDPSRVDLSSWHYRGMQRTASGTYSFENLTVGPEAFVGQPDCYRLEPWFVGGIWRCAAAQLGAIEAIVKIIAWELNDNGRAEHPLQRARIGRAIMQARTARLWIEDAAQRVETTRPNADADEIAQTVALSAYSRLVTEEAAMSVIDLAERALGLGSFENSHPVERLTRDLAVYIRQANPDAVLLQHGRVLASSL</sequence>
<dbReference type="Gene3D" id="1.10.540.10">
    <property type="entry name" value="Acyl-CoA dehydrogenase/oxidase, N-terminal domain"/>
    <property type="match status" value="1"/>
</dbReference>
<proteinExistence type="inferred from homology"/>
<name>A0A8J3GL93_9HYPH</name>
<comment type="cofactor">
    <cofactor evidence="1">
        <name>FAD</name>
        <dbReference type="ChEBI" id="CHEBI:57692"/>
    </cofactor>
</comment>
<dbReference type="InterPro" id="IPR037069">
    <property type="entry name" value="AcylCoA_DH/ox_N_sf"/>
</dbReference>
<keyword evidence="5" id="KW-0560">Oxidoreductase</keyword>
<dbReference type="EMBL" id="BMZQ01000002">
    <property type="protein sequence ID" value="GHD18073.1"/>
    <property type="molecule type" value="Genomic_DNA"/>
</dbReference>
<evidence type="ECO:0000256" key="1">
    <source>
        <dbReference type="ARBA" id="ARBA00001974"/>
    </source>
</evidence>
<accession>A0A8J3GL93</accession>
<dbReference type="InterPro" id="IPR036250">
    <property type="entry name" value="AcylCo_DH-like_C"/>
</dbReference>
<keyword evidence="3" id="KW-0285">Flavoprotein</keyword>
<comment type="caution">
    <text evidence="7">The sequence shown here is derived from an EMBL/GenBank/DDBJ whole genome shotgun (WGS) entry which is preliminary data.</text>
</comment>
<dbReference type="AlphaFoldDB" id="A0A8J3GL93"/>
<reference evidence="7" key="1">
    <citation type="journal article" date="2014" name="Int. J. Syst. Evol. Microbiol.">
        <title>Complete genome sequence of Corynebacterium casei LMG S-19264T (=DSM 44701T), isolated from a smear-ripened cheese.</title>
        <authorList>
            <consortium name="US DOE Joint Genome Institute (JGI-PGF)"/>
            <person name="Walter F."/>
            <person name="Albersmeier A."/>
            <person name="Kalinowski J."/>
            <person name="Ruckert C."/>
        </authorList>
    </citation>
    <scope>NUCLEOTIDE SEQUENCE</scope>
    <source>
        <strain evidence="7">KCTC 42249</strain>
    </source>
</reference>
<dbReference type="InterPro" id="IPR050741">
    <property type="entry name" value="Acyl-CoA_dehydrogenase"/>
</dbReference>
<dbReference type="SUPFAM" id="SSF47203">
    <property type="entry name" value="Acyl-CoA dehydrogenase C-terminal domain-like"/>
    <property type="match status" value="1"/>
</dbReference>
<evidence type="ECO:0000313" key="7">
    <source>
        <dbReference type="EMBL" id="GHD18073.1"/>
    </source>
</evidence>
<dbReference type="GO" id="GO:0003995">
    <property type="term" value="F:acyl-CoA dehydrogenase activity"/>
    <property type="evidence" value="ECO:0007669"/>
    <property type="project" value="TreeGrafter"/>
</dbReference>
<protein>
    <recommendedName>
        <fullName evidence="6">Acyl-CoA dehydrogenase/oxidase C-terminal domain-containing protein</fullName>
    </recommendedName>
</protein>
<dbReference type="PANTHER" id="PTHR48083:SF37">
    <property type="entry name" value="DEHYDROGENASE, PUTATIVE-RELATED"/>
    <property type="match status" value="1"/>
</dbReference>
<evidence type="ECO:0000256" key="4">
    <source>
        <dbReference type="ARBA" id="ARBA00022827"/>
    </source>
</evidence>
<evidence type="ECO:0000256" key="5">
    <source>
        <dbReference type="ARBA" id="ARBA00023002"/>
    </source>
</evidence>
<dbReference type="Gene3D" id="1.20.140.10">
    <property type="entry name" value="Butyryl-CoA Dehydrogenase, subunit A, domain 3"/>
    <property type="match status" value="1"/>
</dbReference>